<proteinExistence type="predicted"/>
<protein>
    <submittedName>
        <fullName evidence="1">Uncharacterized protein</fullName>
    </submittedName>
</protein>
<name>A0A4U1JDG5_9BACT</name>
<accession>A0A4U1JDG5</accession>
<comment type="caution">
    <text evidence="1">The sequence shown here is derived from an EMBL/GenBank/DDBJ whole genome shotgun (WGS) entry which is preliminary data.</text>
</comment>
<organism evidence="1 2">
    <name type="scientific">Polyangium fumosum</name>
    <dbReference type="NCBI Taxonomy" id="889272"/>
    <lineage>
        <taxon>Bacteria</taxon>
        <taxon>Pseudomonadati</taxon>
        <taxon>Myxococcota</taxon>
        <taxon>Polyangia</taxon>
        <taxon>Polyangiales</taxon>
        <taxon>Polyangiaceae</taxon>
        <taxon>Polyangium</taxon>
    </lineage>
</organism>
<dbReference type="EMBL" id="SSMQ01000012">
    <property type="protein sequence ID" value="TKD08863.1"/>
    <property type="molecule type" value="Genomic_DNA"/>
</dbReference>
<reference evidence="1 2" key="1">
    <citation type="submission" date="2019-04" db="EMBL/GenBank/DDBJ databases">
        <authorList>
            <person name="Li Y."/>
            <person name="Wang J."/>
        </authorList>
    </citation>
    <scope>NUCLEOTIDE SEQUENCE [LARGE SCALE GENOMIC DNA]</scope>
    <source>
        <strain evidence="1 2">DSM 14668</strain>
    </source>
</reference>
<sequence length="190" mass="20231">MLKWLILGLVVFLIYRLAMKRPRYDRLFSPDHLMELSRGLGRAKEAALAGVGLAPPADPFAAGNAFITSADIAIAYTVAREGEEDGHEHHVSMSYRGGAFARAAGGFLAAAILRLLGVEEKPNVLAVSNSGVYHLVFKIPAAEEARFAAKSVPVLDEEAARALLGTAMDERGPLLARLGKLDVKVPKGGA</sequence>
<dbReference type="AlphaFoldDB" id="A0A4U1JDG5"/>
<gene>
    <name evidence="1" type="ORF">E8A74_13815</name>
</gene>
<keyword evidence="2" id="KW-1185">Reference proteome</keyword>
<evidence type="ECO:0000313" key="1">
    <source>
        <dbReference type="EMBL" id="TKD08863.1"/>
    </source>
</evidence>
<dbReference type="Proteomes" id="UP000309215">
    <property type="component" value="Unassembled WGS sequence"/>
</dbReference>
<dbReference type="OrthoDB" id="5510509at2"/>
<dbReference type="RefSeq" id="WP_136929462.1">
    <property type="nucleotide sequence ID" value="NZ_SSMQ01000012.1"/>
</dbReference>
<evidence type="ECO:0000313" key="2">
    <source>
        <dbReference type="Proteomes" id="UP000309215"/>
    </source>
</evidence>